<feature type="domain" description="Linalool dehydratase/isomerase" evidence="1">
    <location>
        <begin position="50"/>
        <end position="351"/>
    </location>
</feature>
<gene>
    <name evidence="2" type="ORF">HGA05_25250</name>
</gene>
<reference evidence="2 3" key="1">
    <citation type="submission" date="2020-04" db="EMBL/GenBank/DDBJ databases">
        <title>MicrobeNet Type strains.</title>
        <authorList>
            <person name="Nicholson A.C."/>
        </authorList>
    </citation>
    <scope>NUCLEOTIDE SEQUENCE [LARGE SCALE GENOMIC DNA]</scope>
    <source>
        <strain evidence="2 3">ATCC BAA-14</strain>
    </source>
</reference>
<organism evidence="2 3">
    <name type="scientific">Gordonia polyisoprenivorans</name>
    <dbReference type="NCBI Taxonomy" id="84595"/>
    <lineage>
        <taxon>Bacteria</taxon>
        <taxon>Bacillati</taxon>
        <taxon>Actinomycetota</taxon>
        <taxon>Actinomycetes</taxon>
        <taxon>Mycobacteriales</taxon>
        <taxon>Gordoniaceae</taxon>
        <taxon>Gordonia</taxon>
    </lineage>
</organism>
<dbReference type="InterPro" id="IPR041411">
    <property type="entry name" value="Ldi"/>
</dbReference>
<dbReference type="RefSeq" id="WP_006373263.1">
    <property type="nucleotide sequence ID" value="NZ_JAAXPC010000024.1"/>
</dbReference>
<dbReference type="Pfam" id="PF18566">
    <property type="entry name" value="Ldi"/>
    <property type="match status" value="1"/>
</dbReference>
<accession>A0A846WW79</accession>
<evidence type="ECO:0000259" key="1">
    <source>
        <dbReference type="Pfam" id="PF18566"/>
    </source>
</evidence>
<evidence type="ECO:0000313" key="2">
    <source>
        <dbReference type="EMBL" id="NKY04873.1"/>
    </source>
</evidence>
<sequence>MSTGIAPVAVTESSADDLASLRYLLDLALQPIDDFTGFTRLEQIGGSALRYQLSYAGYALSMAQYTRTPAFGGYLAEAQANLIRKMCDKRVWGYWATEQLAGYLRWNPDPMTFGNVMYTGFFAAMLALYESLNGTGEFDDPGSLELRWSTEKSFHYGYAPIAEAIARNMRQSRQTLYPCEPHLIYPMCNAVAMVGLCAYDRLHHRDLAGDLPEKMRQSLFDNKFRRRDGRFVFGRGPLGLVFPPMIANDAVMTYWLNALTPDLAHDTWDTLRRTRIRDRSTRIGLRTTPVDHLDVGSYRPGDGWAWANLLIAAREMGDTEVADTITEKIAADIGFDHSPHGAHKLHGVSTWVNCAHVLGRMTRPDGMRDLASGEIADTWRHGPHLDSAGYPDVLVAKALTDGTTLQLVLRPGAGPTRTALRLSRLRPSATYALRGAISDEVTADHDGRAIIEVDLSARLEVQVRPHV</sequence>
<dbReference type="EMBL" id="JAAXPC010000024">
    <property type="protein sequence ID" value="NKY04873.1"/>
    <property type="molecule type" value="Genomic_DNA"/>
</dbReference>
<comment type="caution">
    <text evidence="2">The sequence shown here is derived from an EMBL/GenBank/DDBJ whole genome shotgun (WGS) entry which is preliminary data.</text>
</comment>
<dbReference type="AlphaFoldDB" id="A0A846WW79"/>
<name>A0A846WW79_9ACTN</name>
<dbReference type="Proteomes" id="UP000563898">
    <property type="component" value="Unassembled WGS sequence"/>
</dbReference>
<proteinExistence type="predicted"/>
<evidence type="ECO:0000313" key="3">
    <source>
        <dbReference type="Proteomes" id="UP000563898"/>
    </source>
</evidence>
<protein>
    <recommendedName>
        <fullName evidence="1">Linalool dehydratase/isomerase domain-containing protein</fullName>
    </recommendedName>
</protein>